<dbReference type="InterPro" id="IPR027417">
    <property type="entry name" value="P-loop_NTPase"/>
</dbReference>
<name>A0ABM5NGS2_LIBAS</name>
<evidence type="ECO:0000259" key="2">
    <source>
        <dbReference type="PROSITE" id="PS51192"/>
    </source>
</evidence>
<dbReference type="InterPro" id="IPR000330">
    <property type="entry name" value="SNF2_N"/>
</dbReference>
<evidence type="ECO:0000313" key="3">
    <source>
        <dbReference type="EMBL" id="AGH17428.1"/>
    </source>
</evidence>
<proteinExistence type="predicted"/>
<accession>A0ABM5NGS2</accession>
<protein>
    <submittedName>
        <fullName evidence="3">SNF2 related protein</fullName>
    </submittedName>
</protein>
<keyword evidence="4" id="KW-1185">Reference proteome</keyword>
<dbReference type="Pfam" id="PF00176">
    <property type="entry name" value="SNF2-rel_dom"/>
    <property type="match status" value="1"/>
</dbReference>
<dbReference type="Proteomes" id="UP000011820">
    <property type="component" value="Chromosome"/>
</dbReference>
<gene>
    <name evidence="3" type="ORF">WSI_05355</name>
</gene>
<dbReference type="InterPro" id="IPR014001">
    <property type="entry name" value="Helicase_ATP-bd"/>
</dbReference>
<dbReference type="SMART" id="SM00487">
    <property type="entry name" value="DEXDc"/>
    <property type="match status" value="1"/>
</dbReference>
<dbReference type="Gene3D" id="3.40.50.300">
    <property type="entry name" value="P-loop containing nucleotide triphosphate hydrolases"/>
    <property type="match status" value="2"/>
</dbReference>
<dbReference type="PANTHER" id="PTHR45766:SF6">
    <property type="entry name" value="SWI_SNF-RELATED MATRIX-ASSOCIATED ACTIN-DEPENDENT REGULATOR OF CHROMATIN SUBFAMILY A-LIKE PROTEIN 1"/>
    <property type="match status" value="1"/>
</dbReference>
<dbReference type="EMBL" id="CP004005">
    <property type="protein sequence ID" value="AGH17428.1"/>
    <property type="molecule type" value="Genomic_DNA"/>
</dbReference>
<dbReference type="PROSITE" id="PS51192">
    <property type="entry name" value="HELICASE_ATP_BIND_1"/>
    <property type="match status" value="1"/>
</dbReference>
<organism evidence="3 4">
    <name type="scientific">Candidatus Liberibacter asiaticus str. gxpsy</name>
    <dbReference type="NCBI Taxonomy" id="1174529"/>
    <lineage>
        <taxon>Bacteria</taxon>
        <taxon>Pseudomonadati</taxon>
        <taxon>Pseudomonadota</taxon>
        <taxon>Alphaproteobacteria</taxon>
        <taxon>Hyphomicrobiales</taxon>
        <taxon>Rhizobiaceae</taxon>
        <taxon>Liberibacter</taxon>
    </lineage>
</organism>
<keyword evidence="1" id="KW-0378">Hydrolase</keyword>
<evidence type="ECO:0000313" key="4">
    <source>
        <dbReference type="Proteomes" id="UP000011820"/>
    </source>
</evidence>
<dbReference type="RefSeq" id="WP_015453023.1">
    <property type="nucleotide sequence ID" value="NC_020549.1"/>
</dbReference>
<dbReference type="PANTHER" id="PTHR45766">
    <property type="entry name" value="DNA ANNEALING HELICASE AND ENDONUCLEASE ZRANB3 FAMILY MEMBER"/>
    <property type="match status" value="1"/>
</dbReference>
<evidence type="ECO:0000256" key="1">
    <source>
        <dbReference type="ARBA" id="ARBA00022801"/>
    </source>
</evidence>
<dbReference type="SUPFAM" id="SSF52540">
    <property type="entry name" value="P-loop containing nucleoside triphosphate hydrolases"/>
    <property type="match status" value="2"/>
</dbReference>
<reference evidence="3 4" key="1">
    <citation type="journal article" date="2013" name="Genome Announc.">
        <title>Complete Genome Sequence of a Chinese Strain of 'Candidatus Liberibacter asiaticus'.</title>
        <authorList>
            <person name="Lin H."/>
            <person name="Han C.S."/>
            <person name="Liu B."/>
            <person name="Lou B."/>
            <person name="Bai X."/>
            <person name="Deng C."/>
            <person name="Civerolo E.L."/>
            <person name="Gupta G."/>
        </authorList>
    </citation>
    <scope>NUCLEOTIDE SEQUENCE [LARGE SCALE GENOMIC DNA]</scope>
    <source>
        <strain evidence="4">gxpsy</strain>
    </source>
</reference>
<sequence>MLLNLAPHQTKIVDWILDHKRRAIWASMGSGKTVSVLTALSYIHLWGEKSVLVIAPLRVAQSVWTSEVQRWSNFSHMNISVITGTVKQRTKVLKTPAVLYVINFENLGWLVQELKGTWPFATIVVDESTKLKSFRTHQGTKQTRALGKVAFSKVERFIELTGTPSPNGLIDLWGQIWFLDKGKRLGRVFQSFVARWFNTTQIGSHIGAVRYTAKETAQKEIEAQLSDCCLSLDIADYQNIDKPILITKKVPLPQPVMKQYHKFQRELYCDLQGENIEAFNSASKTVKCLQLANGAVYYDEEKHWKEVHDEKIKALEVIIEKANAAPIIVAYHFNSDLARLQKAFPQGRTLDKDPCTIQEWNEGKIPLLFAHPASCGHGLNLQYGGNILVFFSLWWDLEEHQQMIERIGVTRQRQAGFKRAVFVYYLIAQNTIDELVLQRLRTKSTIQDLLLNALKKETIHV</sequence>
<feature type="domain" description="Helicase ATP-binding" evidence="2">
    <location>
        <begin position="13"/>
        <end position="182"/>
    </location>
</feature>